<evidence type="ECO:0000313" key="2">
    <source>
        <dbReference type="Proteomes" id="UP001230649"/>
    </source>
</evidence>
<gene>
    <name evidence="1" type="ORF">QFC20_003437</name>
</gene>
<name>A0ACC2WAU4_9TREE</name>
<keyword evidence="2" id="KW-1185">Reference proteome</keyword>
<proteinExistence type="predicted"/>
<organism evidence="1 2">
    <name type="scientific">Naganishia adeliensis</name>
    <dbReference type="NCBI Taxonomy" id="92952"/>
    <lineage>
        <taxon>Eukaryota</taxon>
        <taxon>Fungi</taxon>
        <taxon>Dikarya</taxon>
        <taxon>Basidiomycota</taxon>
        <taxon>Agaricomycotina</taxon>
        <taxon>Tremellomycetes</taxon>
        <taxon>Filobasidiales</taxon>
        <taxon>Filobasidiaceae</taxon>
        <taxon>Naganishia</taxon>
    </lineage>
</organism>
<accession>A0ACC2WAU4</accession>
<protein>
    <submittedName>
        <fullName evidence="1">Uncharacterized protein</fullName>
    </submittedName>
</protein>
<sequence>MPSIGLRQSAAESSSIEQIAVLYLSKKREISLGPFIVAQIGTYLTSTRKKDGWLQRGLVYGVLAVNIATSVLAVYWIYHLFVVQYGSFAQFLDIKTLFWFYITNGIGTALVQLFFVNRVYELTRRHPRRAAPFIACLCLLIAGCFTCAVVIKVRGDSLVLAILIRKRTGWENTDKIITRLIWYTMLYLVEYNVIAPKTPYVSVPLLQGKLYAFSLLHTLNARDNMAPQSPERFPAVWSDPRERKSFHVIDTFKNNRFLPEAQSPVSPYFTSVKVTTDTYIHNDGDDMPIDTLDFRQTPVYIRPRGINRLDTGDQASMNVHSNHPVELDAGSAHSTELDLVDMHVERLALEIQGDEDARSSIDITLPQTSEANHVIGKAR</sequence>
<evidence type="ECO:0000313" key="1">
    <source>
        <dbReference type="EMBL" id="KAJ9108531.1"/>
    </source>
</evidence>
<comment type="caution">
    <text evidence="1">The sequence shown here is derived from an EMBL/GenBank/DDBJ whole genome shotgun (WGS) entry which is preliminary data.</text>
</comment>
<dbReference type="Proteomes" id="UP001230649">
    <property type="component" value="Unassembled WGS sequence"/>
</dbReference>
<reference evidence="1" key="1">
    <citation type="submission" date="2023-04" db="EMBL/GenBank/DDBJ databases">
        <title>Draft Genome sequencing of Naganishia species isolated from polar environments using Oxford Nanopore Technology.</title>
        <authorList>
            <person name="Leo P."/>
            <person name="Venkateswaran K."/>
        </authorList>
    </citation>
    <scope>NUCLEOTIDE SEQUENCE</scope>
    <source>
        <strain evidence="1">MNA-CCFEE 5262</strain>
    </source>
</reference>
<dbReference type="EMBL" id="JASBWS010000031">
    <property type="protein sequence ID" value="KAJ9108531.1"/>
    <property type="molecule type" value="Genomic_DNA"/>
</dbReference>